<dbReference type="InterPro" id="IPR041711">
    <property type="entry name" value="Met-tRNA-FMT_N"/>
</dbReference>
<evidence type="ECO:0000259" key="7">
    <source>
        <dbReference type="Pfam" id="PF02911"/>
    </source>
</evidence>
<evidence type="ECO:0000256" key="2">
    <source>
        <dbReference type="ARBA" id="ARBA00012261"/>
    </source>
</evidence>
<dbReference type="Proteomes" id="UP001203058">
    <property type="component" value="Unassembled WGS sequence"/>
</dbReference>
<evidence type="ECO:0000313" key="8">
    <source>
        <dbReference type="EMBL" id="MCH8615207.1"/>
    </source>
</evidence>
<dbReference type="InterPro" id="IPR002376">
    <property type="entry name" value="Formyl_transf_N"/>
</dbReference>
<dbReference type="InterPro" id="IPR044135">
    <property type="entry name" value="Met-tRNA-FMT_C"/>
</dbReference>
<dbReference type="InterPro" id="IPR036477">
    <property type="entry name" value="Formyl_transf_N_sf"/>
</dbReference>
<keyword evidence="9" id="KW-1185">Reference proteome</keyword>
<dbReference type="RefSeq" id="WP_241445921.1">
    <property type="nucleotide sequence ID" value="NZ_JAKZHW010000001.1"/>
</dbReference>
<dbReference type="GO" id="GO:0004479">
    <property type="term" value="F:methionyl-tRNA formyltransferase activity"/>
    <property type="evidence" value="ECO:0007669"/>
    <property type="project" value="UniProtKB-EC"/>
</dbReference>
<feature type="domain" description="Formyl transferase N-terminal" evidence="6">
    <location>
        <begin position="1"/>
        <end position="175"/>
    </location>
</feature>
<dbReference type="SUPFAM" id="SSF50486">
    <property type="entry name" value="FMT C-terminal domain-like"/>
    <property type="match status" value="1"/>
</dbReference>
<evidence type="ECO:0000256" key="3">
    <source>
        <dbReference type="ARBA" id="ARBA00022679"/>
    </source>
</evidence>
<evidence type="ECO:0000256" key="5">
    <source>
        <dbReference type="HAMAP-Rule" id="MF_00182"/>
    </source>
</evidence>
<dbReference type="InterPro" id="IPR011034">
    <property type="entry name" value="Formyl_transferase-like_C_sf"/>
</dbReference>
<dbReference type="CDD" id="cd08646">
    <property type="entry name" value="FMT_core_Met-tRNA-FMT_N"/>
    <property type="match status" value="1"/>
</dbReference>
<gene>
    <name evidence="5 8" type="primary">fmt</name>
    <name evidence="8" type="ORF">LZ016_03695</name>
</gene>
<reference evidence="8 9" key="1">
    <citation type="submission" date="2022-03" db="EMBL/GenBank/DDBJ databases">
        <authorList>
            <person name="Jo J.-H."/>
            <person name="Im W.-T."/>
        </authorList>
    </citation>
    <scope>NUCLEOTIDE SEQUENCE [LARGE SCALE GENOMIC DNA]</scope>
    <source>
        <strain evidence="8 9">SM33</strain>
    </source>
</reference>
<dbReference type="HAMAP" id="MF_00182">
    <property type="entry name" value="Formyl_trans"/>
    <property type="match status" value="1"/>
</dbReference>
<comment type="function">
    <text evidence="5">Attaches a formyl group to the free amino group of methionyl-tRNA(fMet). The formyl group appears to play a dual role in the initiator identity of N-formylmethionyl-tRNA by promoting its recognition by IF2 and preventing the misappropriation of this tRNA by the elongation apparatus.</text>
</comment>
<dbReference type="Gene3D" id="3.40.50.12230">
    <property type="match status" value="1"/>
</dbReference>
<feature type="domain" description="Formyl transferase C-terminal" evidence="7">
    <location>
        <begin position="200"/>
        <end position="293"/>
    </location>
</feature>
<evidence type="ECO:0000256" key="1">
    <source>
        <dbReference type="ARBA" id="ARBA00010699"/>
    </source>
</evidence>
<dbReference type="InterPro" id="IPR005794">
    <property type="entry name" value="Fmt"/>
</dbReference>
<comment type="caution">
    <text evidence="8">The sequence shown here is derived from an EMBL/GenBank/DDBJ whole genome shotgun (WGS) entry which is preliminary data.</text>
</comment>
<keyword evidence="4 5" id="KW-0648">Protein biosynthesis</keyword>
<comment type="catalytic activity">
    <reaction evidence="5">
        <text>L-methionyl-tRNA(fMet) + (6R)-10-formyltetrahydrofolate = N-formyl-L-methionyl-tRNA(fMet) + (6S)-5,6,7,8-tetrahydrofolate + H(+)</text>
        <dbReference type="Rhea" id="RHEA:24380"/>
        <dbReference type="Rhea" id="RHEA-COMP:9952"/>
        <dbReference type="Rhea" id="RHEA-COMP:9953"/>
        <dbReference type="ChEBI" id="CHEBI:15378"/>
        <dbReference type="ChEBI" id="CHEBI:57453"/>
        <dbReference type="ChEBI" id="CHEBI:78530"/>
        <dbReference type="ChEBI" id="CHEBI:78844"/>
        <dbReference type="ChEBI" id="CHEBI:195366"/>
        <dbReference type="EC" id="2.1.2.9"/>
    </reaction>
</comment>
<dbReference type="CDD" id="cd08704">
    <property type="entry name" value="Met_tRNA_FMT_C"/>
    <property type="match status" value="1"/>
</dbReference>
<sequence>MRIIFMGSPDFAVPALNALADAGHEVVAVYCQPPRPAGRGKADRKTAVHERAEQLGLEVRTPRSLRSDEEQERFAALKADVAIVAAYGLILPKPILDAPKMGCVNIHASLLPRWRGAAPIQRAILAGDTVSGVTIMQMDVGLDTGPMLLTRKLMLERKNAGQVTEEMARLGADALTEWLSDPTSYRPQPQPDEGATYAPKIDKAEARIEWTRSAEEIERQVRAFAPAPGAWFDVNGERIKLLDAAVGNDASGRPGEVLDDCLSIAASSGYVRPLRVQRAGKNAMTAEELLRGFPIPKGTVLP</sequence>
<dbReference type="Pfam" id="PF02911">
    <property type="entry name" value="Formyl_trans_C"/>
    <property type="match status" value="1"/>
</dbReference>
<evidence type="ECO:0000256" key="4">
    <source>
        <dbReference type="ARBA" id="ARBA00022917"/>
    </source>
</evidence>
<keyword evidence="3 5" id="KW-0808">Transferase</keyword>
<protein>
    <recommendedName>
        <fullName evidence="2 5">Methionyl-tRNA formyltransferase</fullName>
        <ecNumber evidence="2 5">2.1.2.9</ecNumber>
    </recommendedName>
</protein>
<organism evidence="8 9">
    <name type="scientific">Sphingomonas telluris</name>
    <dbReference type="NCBI Taxonomy" id="2907998"/>
    <lineage>
        <taxon>Bacteria</taxon>
        <taxon>Pseudomonadati</taxon>
        <taxon>Pseudomonadota</taxon>
        <taxon>Alphaproteobacteria</taxon>
        <taxon>Sphingomonadales</taxon>
        <taxon>Sphingomonadaceae</taxon>
        <taxon>Sphingomonas</taxon>
    </lineage>
</organism>
<dbReference type="SUPFAM" id="SSF53328">
    <property type="entry name" value="Formyltransferase"/>
    <property type="match status" value="1"/>
</dbReference>
<dbReference type="PANTHER" id="PTHR11138:SF5">
    <property type="entry name" value="METHIONYL-TRNA FORMYLTRANSFERASE, MITOCHONDRIAL"/>
    <property type="match status" value="1"/>
</dbReference>
<dbReference type="InterPro" id="IPR005793">
    <property type="entry name" value="Formyl_trans_C"/>
</dbReference>
<feature type="binding site" evidence="5">
    <location>
        <begin position="109"/>
        <end position="112"/>
    </location>
    <ligand>
        <name>(6S)-5,6,7,8-tetrahydrofolate</name>
        <dbReference type="ChEBI" id="CHEBI:57453"/>
    </ligand>
</feature>
<evidence type="ECO:0000259" key="6">
    <source>
        <dbReference type="Pfam" id="PF00551"/>
    </source>
</evidence>
<dbReference type="Pfam" id="PF00551">
    <property type="entry name" value="Formyl_trans_N"/>
    <property type="match status" value="1"/>
</dbReference>
<accession>A0ABS9VJQ6</accession>
<dbReference type="PROSITE" id="PS00373">
    <property type="entry name" value="GART"/>
    <property type="match status" value="1"/>
</dbReference>
<name>A0ABS9VJQ6_9SPHN</name>
<dbReference type="PANTHER" id="PTHR11138">
    <property type="entry name" value="METHIONYL-TRNA FORMYLTRANSFERASE"/>
    <property type="match status" value="1"/>
</dbReference>
<proteinExistence type="inferred from homology"/>
<comment type="similarity">
    <text evidence="1 5">Belongs to the Fmt family.</text>
</comment>
<dbReference type="EMBL" id="JAKZHW010000001">
    <property type="protein sequence ID" value="MCH8615207.1"/>
    <property type="molecule type" value="Genomic_DNA"/>
</dbReference>
<dbReference type="NCBIfam" id="TIGR00460">
    <property type="entry name" value="fmt"/>
    <property type="match status" value="1"/>
</dbReference>
<dbReference type="InterPro" id="IPR001555">
    <property type="entry name" value="GART_AS"/>
</dbReference>
<evidence type="ECO:0000313" key="9">
    <source>
        <dbReference type="Proteomes" id="UP001203058"/>
    </source>
</evidence>
<dbReference type="EC" id="2.1.2.9" evidence="2 5"/>